<feature type="compositionally biased region" description="Polar residues" evidence="1">
    <location>
        <begin position="39"/>
        <end position="54"/>
    </location>
</feature>
<sequence length="171" mass="18790">MTIVINGLGWQAALHQQQRTGMDQAAADVPQFRLPVVANSATAQQSRQGNTSQQDAEDAREEAFAKLKVQLQNPGNDPGQPAEMGTQQTSSARQDFQDLMSKSPAEMIKEKLLRELGLTEDEYNALPPEKKELVDQQIAQRMKDDIEAKALAKTNTQSTGEDENALAARQV</sequence>
<evidence type="ECO:0000256" key="1">
    <source>
        <dbReference type="SAM" id="MobiDB-lite"/>
    </source>
</evidence>
<feature type="region of interest" description="Disordered" evidence="1">
    <location>
        <begin position="39"/>
        <end position="105"/>
    </location>
</feature>
<reference evidence="2 3" key="1">
    <citation type="submission" date="2008-01" db="EMBL/GenBank/DDBJ databases">
        <title>Complete sequence of Pseudomonas putida GB-1.</title>
        <authorList>
            <consortium name="US DOE Joint Genome Institute"/>
            <person name="Copeland A."/>
            <person name="Lucas S."/>
            <person name="Lapidus A."/>
            <person name="Barry K."/>
            <person name="Glavina del Rio T."/>
            <person name="Dalin E."/>
            <person name="Tice H."/>
            <person name="Pitluck S."/>
            <person name="Bruce D."/>
            <person name="Goodwin L."/>
            <person name="Chertkov O."/>
            <person name="Brettin T."/>
            <person name="Detter J.C."/>
            <person name="Han C."/>
            <person name="Kuske C.R."/>
            <person name="Schmutz J."/>
            <person name="Larimer F."/>
            <person name="Land M."/>
            <person name="Hauser L."/>
            <person name="Kyrpides N."/>
            <person name="Kim E."/>
            <person name="McCarthy J.K."/>
            <person name="Richardson P."/>
        </authorList>
    </citation>
    <scope>NUCLEOTIDE SEQUENCE [LARGE SCALE GENOMIC DNA]</scope>
    <source>
        <strain evidence="2 3">GB-1</strain>
    </source>
</reference>
<dbReference type="KEGG" id="ppg:PputGB1_3967"/>
<dbReference type="Proteomes" id="UP000002157">
    <property type="component" value="Chromosome"/>
</dbReference>
<protein>
    <submittedName>
        <fullName evidence="2">Uncharacterized protein</fullName>
    </submittedName>
</protein>
<evidence type="ECO:0000313" key="3">
    <source>
        <dbReference type="Proteomes" id="UP000002157"/>
    </source>
</evidence>
<proteinExistence type="predicted"/>
<dbReference type="EMBL" id="CP000926">
    <property type="protein sequence ID" value="ABY99857.1"/>
    <property type="molecule type" value="Genomic_DNA"/>
</dbReference>
<organism evidence="2 3">
    <name type="scientific">Pseudomonas putida (strain GB-1)</name>
    <dbReference type="NCBI Taxonomy" id="76869"/>
    <lineage>
        <taxon>Bacteria</taxon>
        <taxon>Pseudomonadati</taxon>
        <taxon>Pseudomonadota</taxon>
        <taxon>Gammaproteobacteria</taxon>
        <taxon>Pseudomonadales</taxon>
        <taxon>Pseudomonadaceae</taxon>
        <taxon>Pseudomonas</taxon>
    </lineage>
</organism>
<evidence type="ECO:0000313" key="2">
    <source>
        <dbReference type="EMBL" id="ABY99857.1"/>
    </source>
</evidence>
<name>B0KR31_PSEPG</name>
<dbReference type="HOGENOM" id="CLU_121423_0_0_6"/>
<accession>B0KR31</accession>
<dbReference type="AlphaFoldDB" id="B0KR31"/>
<feature type="compositionally biased region" description="Polar residues" evidence="1">
    <location>
        <begin position="85"/>
        <end position="94"/>
    </location>
</feature>
<dbReference type="eggNOG" id="ENOG5033B4G">
    <property type="taxonomic scope" value="Bacteria"/>
</dbReference>
<gene>
    <name evidence="2" type="ordered locus">PputGB1_3967</name>
</gene>
<dbReference type="RefSeq" id="WP_012273546.1">
    <property type="nucleotide sequence ID" value="NC_010322.1"/>
</dbReference>